<dbReference type="NCBIfam" id="TIGR01733">
    <property type="entry name" value="AA-adenyl-dom"/>
    <property type="match status" value="1"/>
</dbReference>
<reference evidence="3" key="1">
    <citation type="submission" date="2023-10" db="EMBL/GenBank/DDBJ databases">
        <authorList>
            <person name="Chen Y."/>
            <person name="Shah S."/>
            <person name="Dougan E. K."/>
            <person name="Thang M."/>
            <person name="Chan C."/>
        </authorList>
    </citation>
    <scope>NUCLEOTIDE SEQUENCE [LARGE SCALE GENOMIC DNA]</scope>
</reference>
<dbReference type="InterPro" id="IPR011004">
    <property type="entry name" value="Trimer_LpxA-like_sf"/>
</dbReference>
<dbReference type="SUPFAM" id="SSF47336">
    <property type="entry name" value="ACP-like"/>
    <property type="match status" value="1"/>
</dbReference>
<dbReference type="SUPFAM" id="SSF56801">
    <property type="entry name" value="Acetyl-CoA synthetase-like"/>
    <property type="match status" value="1"/>
</dbReference>
<feature type="domain" description="Carrier" evidence="2">
    <location>
        <begin position="627"/>
        <end position="704"/>
    </location>
</feature>
<protein>
    <recommendedName>
        <fullName evidence="2">Carrier domain-containing protein</fullName>
    </recommendedName>
</protein>
<dbReference type="Gene3D" id="1.10.1200.10">
    <property type="entry name" value="ACP-like"/>
    <property type="match status" value="1"/>
</dbReference>
<dbReference type="InterPro" id="IPR000873">
    <property type="entry name" value="AMP-dep_synth/lig_dom"/>
</dbReference>
<dbReference type="PROSITE" id="PS50075">
    <property type="entry name" value="CARRIER"/>
    <property type="match status" value="1"/>
</dbReference>
<dbReference type="InterPro" id="IPR036736">
    <property type="entry name" value="ACP-like_sf"/>
</dbReference>
<organism evidence="3 4">
    <name type="scientific">Prorocentrum cordatum</name>
    <dbReference type="NCBI Taxonomy" id="2364126"/>
    <lineage>
        <taxon>Eukaryota</taxon>
        <taxon>Sar</taxon>
        <taxon>Alveolata</taxon>
        <taxon>Dinophyceae</taxon>
        <taxon>Prorocentrales</taxon>
        <taxon>Prorocentraceae</taxon>
        <taxon>Prorocentrum</taxon>
    </lineage>
</organism>
<dbReference type="PANTHER" id="PTHR45527">
    <property type="entry name" value="NONRIBOSOMAL PEPTIDE SYNTHETASE"/>
    <property type="match status" value="1"/>
</dbReference>
<feature type="region of interest" description="Disordered" evidence="1">
    <location>
        <begin position="706"/>
        <end position="737"/>
    </location>
</feature>
<evidence type="ECO:0000313" key="3">
    <source>
        <dbReference type="EMBL" id="CAK0895795.1"/>
    </source>
</evidence>
<accession>A0ABN9X8Z5</accession>
<keyword evidence="4" id="KW-1185">Reference proteome</keyword>
<dbReference type="Gene3D" id="3.40.50.12780">
    <property type="entry name" value="N-terminal domain of ligase-like"/>
    <property type="match status" value="1"/>
</dbReference>
<evidence type="ECO:0000259" key="2">
    <source>
        <dbReference type="PROSITE" id="PS50075"/>
    </source>
</evidence>
<comment type="caution">
    <text evidence="3">The sequence shown here is derived from an EMBL/GenBank/DDBJ whole genome shotgun (WGS) entry which is preliminary data.</text>
</comment>
<dbReference type="Gene3D" id="3.30.300.30">
    <property type="match status" value="1"/>
</dbReference>
<dbReference type="InterPro" id="IPR010071">
    <property type="entry name" value="AA_adenyl_dom"/>
</dbReference>
<evidence type="ECO:0000256" key="1">
    <source>
        <dbReference type="SAM" id="MobiDB-lite"/>
    </source>
</evidence>
<evidence type="ECO:0000313" key="4">
    <source>
        <dbReference type="Proteomes" id="UP001189429"/>
    </source>
</evidence>
<dbReference type="EMBL" id="CAUYUJ010020089">
    <property type="protein sequence ID" value="CAK0895795.1"/>
    <property type="molecule type" value="Genomic_DNA"/>
</dbReference>
<dbReference type="InterPro" id="IPR009081">
    <property type="entry name" value="PP-bd_ACP"/>
</dbReference>
<dbReference type="Proteomes" id="UP001189429">
    <property type="component" value="Unassembled WGS sequence"/>
</dbReference>
<feature type="compositionally biased region" description="Basic and acidic residues" evidence="1">
    <location>
        <begin position="722"/>
        <end position="734"/>
    </location>
</feature>
<sequence>MTLQLLFWEDFFSVESARNLKDQLAVLFSAMSQKQDCLAMPLPEIPAMSQKQYAEMSEWSDKTDYSKFKPGQIHVLFAEQTKQRPDDRALVDCLEDGTAVEYSYREFHSMCKDLCSVLTDEFGVGFDQMVPLLFERGVFMLVAIYGVLMAGGAYVPLEPHYPSGRILGILQQVQPKAVVTVEKLLDKITPEALKAGALSWAVVQLSAVNRSRGRTIIAHKELLEIRTVPSRLPRNGAAEGTKETRARQEAGEGIVYVFFTSGSTGTPKGVQVEHAGLRHRVEWMQEQYGLGPGQATILKHAYTFGISEWEMFWPLAVGGTLVIPKPGGEKDPEYIFGLCEKYPVTVMYMVPSMLNMLLDYIQAEEKSPVDAGFSLRQIITCGEPLTEETIQQHFQMINEAELDNLYGPTEGSMTVWRCPRGQKIPQVPIGTPIGGIRVYTLDTIAQRLSEVNVPGEIYFAGKFIARGYLGSREQTDRVFVDDSVMASKFPGERMYRTGDLACWKPSGQLQFLGRADTQIKLRGFRIELGEIEAVIRGGAGVKNAVVILAGDGASKVLAAYVAPDSVDLDALRALCSRQLAHYMVPSSFQKLARLPVTDRGKLDKKALPPARIDAQAATGGGVGGVVPPRDIYEATIVFAFAEVLKLEESLIGIETDFVSIGGNSVLAGKVTSKLRKDLKLPLPGTALYKNPTPSQLAMLCKQLKDAQGPDSESAGEGQSGDCEDRAMEEQDPGKRWGGLSATRPVAILMTALLPVVELLRDTSSILSFVEILLFKLLVTRFHIDISGWRLFAVVAFMNFVVTPAMIIFDLLAGAVFCSPSTGLILKHVLIGKLRPGAHPVFSVTYFRWLYSQKVMQTVVKAFQAYFIGTPVLNMVYRCFGARIGRGVVILTREVFLEPELITIEDGALIDDEAKITCSSIGDGVLLLDRTRVGRGARARPYCSVGRGAHLQAGHELLSTSCLVGYGGRRGEGFVTGGKLARLKWGQDQPPAQQPVLRTLVGVPLLFFIDALAMTPAYVLCLTIVDWDWVPYMLMLAIVGEHLERTSLVVLTVLFKWLLVGRVRPGSKERHGSWSRMCHWVVETLLERDTFKEALEGFINTEVLRLVFVLLGATIGRRASMDMISCRTPDLVNIGDYMLFGSKVGIVCDDEFRWKGVQMCRGANVLDNCVPGG</sequence>
<dbReference type="CDD" id="cd05930">
    <property type="entry name" value="A_NRPS"/>
    <property type="match status" value="1"/>
</dbReference>
<dbReference type="InterPro" id="IPR020845">
    <property type="entry name" value="AMP-binding_CS"/>
</dbReference>
<dbReference type="PROSITE" id="PS00455">
    <property type="entry name" value="AMP_BINDING"/>
    <property type="match status" value="1"/>
</dbReference>
<dbReference type="InterPro" id="IPR042099">
    <property type="entry name" value="ANL_N_sf"/>
</dbReference>
<dbReference type="PANTHER" id="PTHR45527:SF1">
    <property type="entry name" value="FATTY ACID SYNTHASE"/>
    <property type="match status" value="1"/>
</dbReference>
<name>A0ABN9X8Z5_9DINO</name>
<dbReference type="Pfam" id="PF00501">
    <property type="entry name" value="AMP-binding"/>
    <property type="match status" value="1"/>
</dbReference>
<dbReference type="SUPFAM" id="SSF51161">
    <property type="entry name" value="Trimeric LpxA-like enzymes"/>
    <property type="match status" value="1"/>
</dbReference>
<dbReference type="InterPro" id="IPR045851">
    <property type="entry name" value="AMP-bd_C_sf"/>
</dbReference>
<proteinExistence type="predicted"/>
<gene>
    <name evidence="3" type="ORF">PCOR1329_LOCUS74435</name>
</gene>
<dbReference type="Pfam" id="PF00550">
    <property type="entry name" value="PP-binding"/>
    <property type="match status" value="1"/>
</dbReference>